<dbReference type="InterPro" id="IPR004601">
    <property type="entry name" value="UvdE"/>
</dbReference>
<dbReference type="InterPro" id="IPR036237">
    <property type="entry name" value="Xyl_isomerase-like_sf"/>
</dbReference>
<evidence type="ECO:0000256" key="2">
    <source>
        <dbReference type="ARBA" id="ARBA00022759"/>
    </source>
</evidence>
<evidence type="ECO:0000256" key="4">
    <source>
        <dbReference type="ARBA" id="ARBA00022769"/>
    </source>
</evidence>
<evidence type="ECO:0000313" key="7">
    <source>
        <dbReference type="EMBL" id="ROR25742.1"/>
    </source>
</evidence>
<dbReference type="Pfam" id="PF03851">
    <property type="entry name" value="UvdE"/>
    <property type="match status" value="1"/>
</dbReference>
<dbReference type="AlphaFoldDB" id="A0A3N1XL10"/>
<gene>
    <name evidence="7" type="ORF">EDD66_11099</name>
</gene>
<dbReference type="Gene3D" id="3.20.20.150">
    <property type="entry name" value="Divalent-metal-dependent TIM barrel enzymes"/>
    <property type="match status" value="1"/>
</dbReference>
<dbReference type="PANTHER" id="PTHR31290:SF5">
    <property type="entry name" value="UV-DAMAGE ENDONUCLEASE"/>
    <property type="match status" value="1"/>
</dbReference>
<dbReference type="SUPFAM" id="SSF51658">
    <property type="entry name" value="Xylose isomerase-like"/>
    <property type="match status" value="1"/>
</dbReference>
<dbReference type="OrthoDB" id="9782576at2"/>
<evidence type="ECO:0000256" key="1">
    <source>
        <dbReference type="ARBA" id="ARBA00022722"/>
    </source>
</evidence>
<dbReference type="GO" id="GO:0006289">
    <property type="term" value="P:nucleotide-excision repair"/>
    <property type="evidence" value="ECO:0007669"/>
    <property type="project" value="InterPro"/>
</dbReference>
<evidence type="ECO:0000256" key="5">
    <source>
        <dbReference type="ARBA" id="ARBA00022801"/>
    </source>
</evidence>
<dbReference type="GO" id="GO:0016787">
    <property type="term" value="F:hydrolase activity"/>
    <property type="evidence" value="ECO:0007669"/>
    <property type="project" value="UniProtKB-KW"/>
</dbReference>
<protein>
    <submittedName>
        <fullName evidence="7">UV-damage endonuclease</fullName>
    </submittedName>
</protein>
<dbReference type="EMBL" id="RJVG01000010">
    <property type="protein sequence ID" value="ROR25742.1"/>
    <property type="molecule type" value="Genomic_DNA"/>
</dbReference>
<keyword evidence="4" id="KW-0228">DNA excision</keyword>
<keyword evidence="8" id="KW-1185">Reference proteome</keyword>
<name>A0A3N1XL10_9FIRM</name>
<proteinExistence type="predicted"/>
<comment type="caution">
    <text evidence="7">The sequence shown here is derived from an EMBL/GenBank/DDBJ whole genome shotgun (WGS) entry which is preliminary data.</text>
</comment>
<sequence length="303" mass="35512">MNIGYACLLMGVPNTNMKRCILKNASESKLLELTAYNLSSLNNIIEYNIMNHIKLFRISSDIIPFGSNRINQLYWWSIFEKQFTEIGNKIRENNMRVSMHPGQYTVLNSINDNVVINSIADLDYHTRVLDCLGVSSKNKIVLHIGGIYNNKEEAKKRFIENYRRLDEKVKRRLVIENDDKSYNISDVIEIGRTLDIPVVFDNLHHRINPCIRQESEFYWITECKNTWKTKDGNQKIHYSQQNPLKNPGAHSESIDIDEFWEFYENLNREDIDIMLEVKDKNLSAIKCIRYVKDKKLGSDIVNK</sequence>
<dbReference type="NCBIfam" id="TIGR00629">
    <property type="entry name" value="uvde"/>
    <property type="match status" value="1"/>
</dbReference>
<keyword evidence="6" id="KW-0234">DNA repair</keyword>
<organism evidence="7 8">
    <name type="scientific">Mobilisporobacter senegalensis</name>
    <dbReference type="NCBI Taxonomy" id="1329262"/>
    <lineage>
        <taxon>Bacteria</taxon>
        <taxon>Bacillati</taxon>
        <taxon>Bacillota</taxon>
        <taxon>Clostridia</taxon>
        <taxon>Lachnospirales</taxon>
        <taxon>Lachnospiraceae</taxon>
        <taxon>Mobilisporobacter</taxon>
    </lineage>
</organism>
<evidence type="ECO:0000256" key="3">
    <source>
        <dbReference type="ARBA" id="ARBA00022763"/>
    </source>
</evidence>
<evidence type="ECO:0000256" key="6">
    <source>
        <dbReference type="ARBA" id="ARBA00023204"/>
    </source>
</evidence>
<keyword evidence="3" id="KW-0227">DNA damage</keyword>
<keyword evidence="2 7" id="KW-0255">Endonuclease</keyword>
<dbReference type="GO" id="GO:0004519">
    <property type="term" value="F:endonuclease activity"/>
    <property type="evidence" value="ECO:0007669"/>
    <property type="project" value="UniProtKB-KW"/>
</dbReference>
<accession>A0A3N1XL10</accession>
<dbReference type="Proteomes" id="UP000273083">
    <property type="component" value="Unassembled WGS sequence"/>
</dbReference>
<dbReference type="RefSeq" id="WP_123610348.1">
    <property type="nucleotide sequence ID" value="NZ_RJVG01000010.1"/>
</dbReference>
<keyword evidence="5" id="KW-0378">Hydrolase</keyword>
<dbReference type="GO" id="GO:0009411">
    <property type="term" value="P:response to UV"/>
    <property type="evidence" value="ECO:0007669"/>
    <property type="project" value="InterPro"/>
</dbReference>
<reference evidence="7 8" key="1">
    <citation type="submission" date="2018-11" db="EMBL/GenBank/DDBJ databases">
        <title>Genomic Encyclopedia of Type Strains, Phase IV (KMG-IV): sequencing the most valuable type-strain genomes for metagenomic binning, comparative biology and taxonomic classification.</title>
        <authorList>
            <person name="Goeker M."/>
        </authorList>
    </citation>
    <scope>NUCLEOTIDE SEQUENCE [LARGE SCALE GENOMIC DNA]</scope>
    <source>
        <strain evidence="7 8">DSM 26537</strain>
    </source>
</reference>
<dbReference type="PANTHER" id="PTHR31290">
    <property type="entry name" value="UV-DAMAGE ENDONUCLEASE"/>
    <property type="match status" value="1"/>
</dbReference>
<keyword evidence="1" id="KW-0540">Nuclease</keyword>
<evidence type="ECO:0000313" key="8">
    <source>
        <dbReference type="Proteomes" id="UP000273083"/>
    </source>
</evidence>